<keyword evidence="1" id="KW-1133">Transmembrane helix</keyword>
<dbReference type="EMBL" id="BMXB01000007">
    <property type="protein sequence ID" value="GHA39034.1"/>
    <property type="molecule type" value="Genomic_DNA"/>
</dbReference>
<dbReference type="Proteomes" id="UP000610456">
    <property type="component" value="Unassembled WGS sequence"/>
</dbReference>
<name>A0A918SFN8_9FLAO</name>
<proteinExistence type="predicted"/>
<comment type="caution">
    <text evidence="2">The sequence shown here is derived from an EMBL/GenBank/DDBJ whole genome shotgun (WGS) entry which is preliminary data.</text>
</comment>
<evidence type="ECO:0000313" key="2">
    <source>
        <dbReference type="EMBL" id="GHA39034.1"/>
    </source>
</evidence>
<evidence type="ECO:0000313" key="3">
    <source>
        <dbReference type="Proteomes" id="UP000610456"/>
    </source>
</evidence>
<accession>A0A918SFN8</accession>
<keyword evidence="1" id="KW-0812">Transmembrane</keyword>
<protein>
    <recommendedName>
        <fullName evidence="4">Uracil phosphoribosyltransferase</fullName>
    </recommendedName>
</protein>
<gene>
    <name evidence="2" type="ORF">GCM10007103_20540</name>
</gene>
<dbReference type="AlphaFoldDB" id="A0A918SFN8"/>
<keyword evidence="3" id="KW-1185">Reference proteome</keyword>
<dbReference type="Pfam" id="PF19868">
    <property type="entry name" value="DUF6341"/>
    <property type="match status" value="1"/>
</dbReference>
<sequence length="106" mass="12570">MTTKFIGVDLLKKLVSILVFYIFVALNICTMRDIFEGIQSFFEDFAFAPLDYLRNLELDSWWFANLINWLFVIIAIAAFAYWMKQLKIFHDRKEDQQDTTAHSYLG</sequence>
<evidence type="ECO:0000256" key="1">
    <source>
        <dbReference type="SAM" id="Phobius"/>
    </source>
</evidence>
<feature type="transmembrane region" description="Helical" evidence="1">
    <location>
        <begin position="14"/>
        <end position="35"/>
    </location>
</feature>
<feature type="transmembrane region" description="Helical" evidence="1">
    <location>
        <begin position="61"/>
        <end position="83"/>
    </location>
</feature>
<organism evidence="2 3">
    <name type="scientific">Salinimicrobium marinum</name>
    <dbReference type="NCBI Taxonomy" id="680283"/>
    <lineage>
        <taxon>Bacteria</taxon>
        <taxon>Pseudomonadati</taxon>
        <taxon>Bacteroidota</taxon>
        <taxon>Flavobacteriia</taxon>
        <taxon>Flavobacteriales</taxon>
        <taxon>Flavobacteriaceae</taxon>
        <taxon>Salinimicrobium</taxon>
    </lineage>
</organism>
<keyword evidence="1" id="KW-0472">Membrane</keyword>
<reference evidence="2" key="2">
    <citation type="submission" date="2020-09" db="EMBL/GenBank/DDBJ databases">
        <authorList>
            <person name="Sun Q."/>
            <person name="Kim S."/>
        </authorList>
    </citation>
    <scope>NUCLEOTIDE SEQUENCE</scope>
    <source>
        <strain evidence="2">KCTC 12719</strain>
    </source>
</reference>
<reference evidence="2" key="1">
    <citation type="journal article" date="2014" name="Int. J. Syst. Evol. Microbiol.">
        <title>Complete genome sequence of Corynebacterium casei LMG S-19264T (=DSM 44701T), isolated from a smear-ripened cheese.</title>
        <authorList>
            <consortium name="US DOE Joint Genome Institute (JGI-PGF)"/>
            <person name="Walter F."/>
            <person name="Albersmeier A."/>
            <person name="Kalinowski J."/>
            <person name="Ruckert C."/>
        </authorList>
    </citation>
    <scope>NUCLEOTIDE SEQUENCE</scope>
    <source>
        <strain evidence="2">KCTC 12719</strain>
    </source>
</reference>
<evidence type="ECO:0008006" key="4">
    <source>
        <dbReference type="Google" id="ProtNLM"/>
    </source>
</evidence>
<dbReference type="InterPro" id="IPR045922">
    <property type="entry name" value="DUF6341"/>
</dbReference>